<dbReference type="Proteomes" id="UP001150925">
    <property type="component" value="Unassembled WGS sequence"/>
</dbReference>
<dbReference type="InterPro" id="IPR025926">
    <property type="entry name" value="PDZ-like_dom"/>
</dbReference>
<dbReference type="PROSITE" id="PS50106">
    <property type="entry name" value="PDZ"/>
    <property type="match status" value="1"/>
</dbReference>
<feature type="compositionally biased region" description="Low complexity" evidence="7">
    <location>
        <begin position="1"/>
        <end position="13"/>
    </location>
</feature>
<keyword evidence="10" id="KW-1185">Reference proteome</keyword>
<evidence type="ECO:0000313" key="10">
    <source>
        <dbReference type="Proteomes" id="UP001150925"/>
    </source>
</evidence>
<dbReference type="PANTHER" id="PTHR46366">
    <property type="entry name" value="PRO-APOPTOTIC SERINE PROTEASE NMA111"/>
    <property type="match status" value="1"/>
</dbReference>
<dbReference type="InterPro" id="IPR009003">
    <property type="entry name" value="Peptidase_S1_PA"/>
</dbReference>
<dbReference type="Gene3D" id="2.30.42.10">
    <property type="match status" value="1"/>
</dbReference>
<evidence type="ECO:0000256" key="4">
    <source>
        <dbReference type="ARBA" id="ARBA00020338"/>
    </source>
</evidence>
<dbReference type="EMBL" id="JANBPY010002222">
    <property type="protein sequence ID" value="KAJ1955959.1"/>
    <property type="molecule type" value="Genomic_DNA"/>
</dbReference>
<evidence type="ECO:0000256" key="1">
    <source>
        <dbReference type="ARBA" id="ARBA00002558"/>
    </source>
</evidence>
<protein>
    <recommendedName>
        <fullName evidence="4">Pro-apoptotic serine protease NMA111</fullName>
    </recommendedName>
    <alternativeName>
        <fullName evidence="5">Pro-apoptotic serine protease nma111</fullName>
    </alternativeName>
</protein>
<dbReference type="InterPro" id="IPR001940">
    <property type="entry name" value="Peptidase_S1C"/>
</dbReference>
<name>A0A9W8AQ02_9FUNG</name>
<evidence type="ECO:0000259" key="8">
    <source>
        <dbReference type="PROSITE" id="PS50106"/>
    </source>
</evidence>
<dbReference type="CDD" id="cd06719">
    <property type="entry name" value="PDZ2-4_Nma111p-like"/>
    <property type="match status" value="1"/>
</dbReference>
<proteinExistence type="inferred from homology"/>
<dbReference type="InterPro" id="IPR041489">
    <property type="entry name" value="PDZ_6"/>
</dbReference>
<gene>
    <name evidence="9" type="ORF">IWQ62_005415</name>
</gene>
<keyword evidence="6" id="KW-0539">Nucleus</keyword>
<feature type="non-terminal residue" evidence="9">
    <location>
        <position position="883"/>
    </location>
</feature>
<evidence type="ECO:0000256" key="2">
    <source>
        <dbReference type="ARBA" id="ARBA00004123"/>
    </source>
</evidence>
<dbReference type="SMART" id="SM00228">
    <property type="entry name" value="PDZ"/>
    <property type="match status" value="1"/>
</dbReference>
<dbReference type="InterPro" id="IPR001478">
    <property type="entry name" value="PDZ"/>
</dbReference>
<feature type="domain" description="PDZ" evidence="8">
    <location>
        <begin position="427"/>
        <end position="495"/>
    </location>
</feature>
<dbReference type="PRINTS" id="PR00834">
    <property type="entry name" value="PROTEASES2C"/>
</dbReference>
<dbReference type="GO" id="GO:0006508">
    <property type="term" value="P:proteolysis"/>
    <property type="evidence" value="ECO:0007669"/>
    <property type="project" value="UniProtKB-KW"/>
</dbReference>
<evidence type="ECO:0000256" key="7">
    <source>
        <dbReference type="SAM" id="MobiDB-lite"/>
    </source>
</evidence>
<evidence type="ECO:0000256" key="3">
    <source>
        <dbReference type="ARBA" id="ARBA00010541"/>
    </source>
</evidence>
<comment type="function">
    <text evidence="1">Nuclear serine protease which mediates apoptosis.</text>
</comment>
<sequence length="883" mass="96821">MSEPRPNQAEANSAPPPPPASSLTSSSQPSASTYNAHKHSMLDRQPVKGTGESPTVAKTRPVGDSSTPPVPRRRAKSLSAHTTAWHGLSTDDEEFVGGNESGNATDRSLPPGMQLRRAQSITEHIIRQRRPSASQDVLAYVYYPGQITSPTVTKFPAGPFVPSDPALSEEFDKKVSVKEPRQPPVVAEPTIPVNTLPLMDTGMTAKTELDWVPTLERTIKAIVSIKANAVRSFDTETSGAYSATGFVVDAERGIVLSNRHVVNPSPVMAQAVFYNYEEVPLEPIYYDPVHDFGFFRFNPAKVKFTELTSIPLSPQRAKVGLEIRVVGNDAGEKLSILAGTLARLDRRAPEYGIGNYNDFNTFYLQAASGTSGGSSGSPVLDIEGHAVALNAGGATLASSSFYLPLDRVVRALHYIRNDQSVPRGTLQTEFEHQSYDELYRLGLDRQVERSMRERFPDETGMLVVRSVLPKGPADTKLRPGDILVAVNDQPVTKFTPLFEVIDNSVGEKITLTICRGPQPYVVELTVQDLHSITPHSFVEIGGGVVNPLSYQVARSYGQPVTGVYVASSGHMFGGCRVWRGNVIVSINNLPTPTLEAFVEVIRSLPDGSQVPVRHYTMSSVHKIQLGIVFIDRHWHPFKRAYRNPRSGIWDYVEYPPPPPEPPIKPFTTTLLKVDPKLTPTDKVWPSMVYIECYMPYLVDGAQHTVHYGPGLVVDAQLGLIVCDRDTVPISIGDIQITFGNSLTVPGQLLLLHPVYNFAVICYNPHLIGKTPVQSAKFAPAEEVSKVNTGDELHLVVMSTDSSPVMKKTKITKVDTVNTRECSPPRWRSVNVEAFQTEDYPACVGGVMCNAEGEVFAIWCNYTTVNKDDKDVSFMAGLPINPVR</sequence>
<accession>A0A9W8AQ02</accession>
<dbReference type="OrthoDB" id="4217619at2759"/>
<organism evidence="9 10">
    <name type="scientific">Dispira parvispora</name>
    <dbReference type="NCBI Taxonomy" id="1520584"/>
    <lineage>
        <taxon>Eukaryota</taxon>
        <taxon>Fungi</taxon>
        <taxon>Fungi incertae sedis</taxon>
        <taxon>Zoopagomycota</taxon>
        <taxon>Kickxellomycotina</taxon>
        <taxon>Dimargaritomycetes</taxon>
        <taxon>Dimargaritales</taxon>
        <taxon>Dimargaritaceae</taxon>
        <taxon>Dispira</taxon>
    </lineage>
</organism>
<dbReference type="GO" id="GO:0005634">
    <property type="term" value="C:nucleus"/>
    <property type="evidence" value="ECO:0007669"/>
    <property type="project" value="UniProtKB-SubCell"/>
</dbReference>
<reference evidence="9" key="1">
    <citation type="submission" date="2022-07" db="EMBL/GenBank/DDBJ databases">
        <title>Phylogenomic reconstructions and comparative analyses of Kickxellomycotina fungi.</title>
        <authorList>
            <person name="Reynolds N.K."/>
            <person name="Stajich J.E."/>
            <person name="Barry K."/>
            <person name="Grigoriev I.V."/>
            <person name="Crous P."/>
            <person name="Smith M.E."/>
        </authorList>
    </citation>
    <scope>NUCLEOTIDE SEQUENCE</scope>
    <source>
        <strain evidence="9">RSA 1196</strain>
    </source>
</reference>
<dbReference type="Gene3D" id="2.40.10.120">
    <property type="match status" value="1"/>
</dbReference>
<dbReference type="AlphaFoldDB" id="A0A9W8AQ02"/>
<comment type="similarity">
    <text evidence="3">Belongs to the peptidase S1C family.</text>
</comment>
<feature type="region of interest" description="Disordered" evidence="7">
    <location>
        <begin position="1"/>
        <end position="112"/>
    </location>
</feature>
<feature type="compositionally biased region" description="Low complexity" evidence="7">
    <location>
        <begin position="21"/>
        <end position="33"/>
    </location>
</feature>
<dbReference type="Pfam" id="PF13365">
    <property type="entry name" value="Trypsin_2"/>
    <property type="match status" value="1"/>
</dbReference>
<dbReference type="SUPFAM" id="SSF50156">
    <property type="entry name" value="PDZ domain-like"/>
    <property type="match status" value="1"/>
</dbReference>
<evidence type="ECO:0000256" key="6">
    <source>
        <dbReference type="ARBA" id="ARBA00023242"/>
    </source>
</evidence>
<dbReference type="CDD" id="cd06786">
    <property type="entry name" value="cpPDZ1_ScNma111-like"/>
    <property type="match status" value="1"/>
</dbReference>
<dbReference type="GO" id="GO:0004252">
    <property type="term" value="F:serine-type endopeptidase activity"/>
    <property type="evidence" value="ECO:0007669"/>
    <property type="project" value="InterPro"/>
</dbReference>
<comment type="subcellular location">
    <subcellularLocation>
        <location evidence="2">Nucleus</location>
    </subcellularLocation>
</comment>
<dbReference type="Pfam" id="PF12812">
    <property type="entry name" value="PDZ_1"/>
    <property type="match status" value="1"/>
</dbReference>
<dbReference type="Pfam" id="PF17820">
    <property type="entry name" value="PDZ_6"/>
    <property type="match status" value="1"/>
</dbReference>
<dbReference type="PANTHER" id="PTHR46366:SF1">
    <property type="entry name" value="PDZ DOMAIN-CONTAINING PROTEIN C1685.05"/>
    <property type="match status" value="1"/>
</dbReference>
<evidence type="ECO:0000313" key="9">
    <source>
        <dbReference type="EMBL" id="KAJ1955959.1"/>
    </source>
</evidence>
<dbReference type="SUPFAM" id="SSF50494">
    <property type="entry name" value="Trypsin-like serine proteases"/>
    <property type="match status" value="2"/>
</dbReference>
<dbReference type="InterPro" id="IPR036034">
    <property type="entry name" value="PDZ_sf"/>
</dbReference>
<evidence type="ECO:0000256" key="5">
    <source>
        <dbReference type="ARBA" id="ARBA00021524"/>
    </source>
</evidence>
<comment type="caution">
    <text evidence="9">The sequence shown here is derived from an EMBL/GenBank/DDBJ whole genome shotgun (WGS) entry which is preliminary data.</text>
</comment>